<dbReference type="Gene3D" id="1.10.10.10">
    <property type="entry name" value="Winged helix-like DNA-binding domain superfamily/Winged helix DNA-binding domain"/>
    <property type="match status" value="1"/>
</dbReference>
<sequence>MPIHEHLMTDFSTQPFAHRQDAEAADRSYIGLAKQIHALIAASGEFEAGSRLPSERTLADKFSVSRTQVREAIIALEVQGVVEVRGGSGIYVSAGIGAKPVTFELPRGPGPIETLRARALIESEVAALAATERKDSDLDRIFSALTTMREQMHDKQANDAADRQFHMRIAEATGNAVLLHMVTAMWDCARSDPLWAKIEEHFHTPAMRAASQEDHQRIFAAIMGRDPVAAREAMQSHLSRVVGEFTQAWR</sequence>
<dbReference type="SMART" id="SM00345">
    <property type="entry name" value="HTH_GNTR"/>
    <property type="match status" value="1"/>
</dbReference>
<proteinExistence type="predicted"/>
<dbReference type="InterPro" id="IPR036388">
    <property type="entry name" value="WH-like_DNA-bd_sf"/>
</dbReference>
<keyword evidence="3" id="KW-0804">Transcription</keyword>
<evidence type="ECO:0000256" key="1">
    <source>
        <dbReference type="ARBA" id="ARBA00023015"/>
    </source>
</evidence>
<dbReference type="InterPro" id="IPR008920">
    <property type="entry name" value="TF_FadR/GntR_C"/>
</dbReference>
<dbReference type="PRINTS" id="PR00035">
    <property type="entry name" value="HTHGNTR"/>
</dbReference>
<dbReference type="InterPro" id="IPR036390">
    <property type="entry name" value="WH_DNA-bd_sf"/>
</dbReference>
<keyword evidence="1" id="KW-0805">Transcription regulation</keyword>
<protein>
    <submittedName>
        <fullName evidence="5">HTH-type transcriptional regulator LutR</fullName>
    </submittedName>
</protein>
<dbReference type="Proteomes" id="UP000494255">
    <property type="component" value="Unassembled WGS sequence"/>
</dbReference>
<evidence type="ECO:0000313" key="6">
    <source>
        <dbReference type="Proteomes" id="UP000494255"/>
    </source>
</evidence>
<dbReference type="InterPro" id="IPR000524">
    <property type="entry name" value="Tscrpt_reg_HTH_GntR"/>
</dbReference>
<evidence type="ECO:0000259" key="4">
    <source>
        <dbReference type="PROSITE" id="PS50949"/>
    </source>
</evidence>
<dbReference type="SMART" id="SM00895">
    <property type="entry name" value="FCD"/>
    <property type="match status" value="1"/>
</dbReference>
<reference evidence="5 6" key="1">
    <citation type="submission" date="2020-04" db="EMBL/GenBank/DDBJ databases">
        <authorList>
            <person name="De Canck E."/>
        </authorList>
    </citation>
    <scope>NUCLEOTIDE SEQUENCE [LARGE SCALE GENOMIC DNA]</scope>
    <source>
        <strain evidence="5 6">LMG 24238</strain>
    </source>
</reference>
<dbReference type="EMBL" id="CADIKC010000001">
    <property type="protein sequence ID" value="CAB3641521.1"/>
    <property type="molecule type" value="Genomic_DNA"/>
</dbReference>
<dbReference type="CDD" id="cd07377">
    <property type="entry name" value="WHTH_GntR"/>
    <property type="match status" value="1"/>
</dbReference>
<organism evidence="5 6">
    <name type="scientific">Paraburkholderia sediminicola</name>
    <dbReference type="NCBI Taxonomy" id="458836"/>
    <lineage>
        <taxon>Bacteria</taxon>
        <taxon>Pseudomonadati</taxon>
        <taxon>Pseudomonadota</taxon>
        <taxon>Betaproteobacteria</taxon>
        <taxon>Burkholderiales</taxon>
        <taxon>Burkholderiaceae</taxon>
        <taxon>Paraburkholderia</taxon>
    </lineage>
</organism>
<dbReference type="Pfam" id="PF00392">
    <property type="entry name" value="GntR"/>
    <property type="match status" value="1"/>
</dbReference>
<dbReference type="GO" id="GO:0003700">
    <property type="term" value="F:DNA-binding transcription factor activity"/>
    <property type="evidence" value="ECO:0007669"/>
    <property type="project" value="InterPro"/>
</dbReference>
<evidence type="ECO:0000256" key="2">
    <source>
        <dbReference type="ARBA" id="ARBA00023125"/>
    </source>
</evidence>
<dbReference type="InterPro" id="IPR011711">
    <property type="entry name" value="GntR_C"/>
</dbReference>
<keyword evidence="6" id="KW-1185">Reference proteome</keyword>
<gene>
    <name evidence="5" type="primary">lutR_1</name>
    <name evidence="5" type="ORF">LMG24238_00315</name>
</gene>
<dbReference type="PANTHER" id="PTHR43537">
    <property type="entry name" value="TRANSCRIPTIONAL REGULATOR, GNTR FAMILY"/>
    <property type="match status" value="1"/>
</dbReference>
<dbReference type="PANTHER" id="PTHR43537:SF5">
    <property type="entry name" value="UXU OPERON TRANSCRIPTIONAL REGULATOR"/>
    <property type="match status" value="1"/>
</dbReference>
<dbReference type="Pfam" id="PF07729">
    <property type="entry name" value="FCD"/>
    <property type="match status" value="1"/>
</dbReference>
<evidence type="ECO:0000313" key="5">
    <source>
        <dbReference type="EMBL" id="CAB3641521.1"/>
    </source>
</evidence>
<name>A0A6J4ZSD8_9BURK</name>
<dbReference type="AlphaFoldDB" id="A0A6J4ZSD8"/>
<dbReference type="SUPFAM" id="SSF46785">
    <property type="entry name" value="Winged helix' DNA-binding domain"/>
    <property type="match status" value="1"/>
</dbReference>
<accession>A0A6J4ZSD8</accession>
<dbReference type="GO" id="GO:0003677">
    <property type="term" value="F:DNA binding"/>
    <property type="evidence" value="ECO:0007669"/>
    <property type="project" value="UniProtKB-KW"/>
</dbReference>
<dbReference type="Gene3D" id="1.20.120.530">
    <property type="entry name" value="GntR ligand-binding domain-like"/>
    <property type="match status" value="1"/>
</dbReference>
<dbReference type="SUPFAM" id="SSF48008">
    <property type="entry name" value="GntR ligand-binding domain-like"/>
    <property type="match status" value="1"/>
</dbReference>
<dbReference type="PROSITE" id="PS50949">
    <property type="entry name" value="HTH_GNTR"/>
    <property type="match status" value="1"/>
</dbReference>
<evidence type="ECO:0000256" key="3">
    <source>
        <dbReference type="ARBA" id="ARBA00023163"/>
    </source>
</evidence>
<feature type="domain" description="HTH gntR-type" evidence="4">
    <location>
        <begin position="26"/>
        <end position="95"/>
    </location>
</feature>
<keyword evidence="2" id="KW-0238">DNA-binding</keyword>